<dbReference type="Pfam" id="PF00990">
    <property type="entry name" value="GGDEF"/>
    <property type="match status" value="1"/>
</dbReference>
<name>A0A8J3C596_9ACTN</name>
<dbReference type="CDD" id="cd01949">
    <property type="entry name" value="GGDEF"/>
    <property type="match status" value="1"/>
</dbReference>
<dbReference type="SUPFAM" id="SSF141868">
    <property type="entry name" value="EAL domain-like"/>
    <property type="match status" value="1"/>
</dbReference>
<evidence type="ECO:0000259" key="2">
    <source>
        <dbReference type="PROSITE" id="PS50883"/>
    </source>
</evidence>
<evidence type="ECO:0000313" key="4">
    <source>
        <dbReference type="EMBL" id="GGL19805.1"/>
    </source>
</evidence>
<feature type="transmembrane region" description="Helical" evidence="1">
    <location>
        <begin position="132"/>
        <end position="155"/>
    </location>
</feature>
<feature type="transmembrane region" description="Helical" evidence="1">
    <location>
        <begin position="35"/>
        <end position="56"/>
    </location>
</feature>
<dbReference type="PROSITE" id="PS50883">
    <property type="entry name" value="EAL"/>
    <property type="match status" value="1"/>
</dbReference>
<evidence type="ECO:0008006" key="6">
    <source>
        <dbReference type="Google" id="ProtNLM"/>
    </source>
</evidence>
<feature type="transmembrane region" description="Helical" evidence="1">
    <location>
        <begin position="7"/>
        <end position="29"/>
    </location>
</feature>
<feature type="domain" description="GGDEF" evidence="3">
    <location>
        <begin position="367"/>
        <end position="498"/>
    </location>
</feature>
<feature type="transmembrane region" description="Helical" evidence="1">
    <location>
        <begin position="227"/>
        <end position="246"/>
    </location>
</feature>
<keyword evidence="1" id="KW-1133">Transmembrane helix</keyword>
<feature type="domain" description="EAL" evidence="2">
    <location>
        <begin position="507"/>
        <end position="762"/>
    </location>
</feature>
<reference evidence="4" key="2">
    <citation type="submission" date="2020-09" db="EMBL/GenBank/DDBJ databases">
        <authorList>
            <person name="Sun Q."/>
            <person name="Zhou Y."/>
        </authorList>
    </citation>
    <scope>NUCLEOTIDE SEQUENCE</scope>
    <source>
        <strain evidence="4">CGMCC 4.7299</strain>
    </source>
</reference>
<keyword evidence="1" id="KW-0472">Membrane</keyword>
<dbReference type="InterPro" id="IPR052155">
    <property type="entry name" value="Biofilm_reg_signaling"/>
</dbReference>
<reference evidence="4" key="1">
    <citation type="journal article" date="2014" name="Int. J. Syst. Evol. Microbiol.">
        <title>Complete genome sequence of Corynebacterium casei LMG S-19264T (=DSM 44701T), isolated from a smear-ripened cheese.</title>
        <authorList>
            <consortium name="US DOE Joint Genome Institute (JGI-PGF)"/>
            <person name="Walter F."/>
            <person name="Albersmeier A."/>
            <person name="Kalinowski J."/>
            <person name="Ruckert C."/>
        </authorList>
    </citation>
    <scope>NUCLEOTIDE SEQUENCE</scope>
    <source>
        <strain evidence="4">CGMCC 4.7299</strain>
    </source>
</reference>
<proteinExistence type="predicted"/>
<dbReference type="RefSeq" id="WP_229716339.1">
    <property type="nucleotide sequence ID" value="NZ_BMMX01000071.1"/>
</dbReference>
<gene>
    <name evidence="4" type="ORF">GCM10012284_63010</name>
</gene>
<dbReference type="Gene3D" id="3.30.70.270">
    <property type="match status" value="1"/>
</dbReference>
<evidence type="ECO:0000259" key="3">
    <source>
        <dbReference type="PROSITE" id="PS50887"/>
    </source>
</evidence>
<keyword evidence="1" id="KW-0812">Transmembrane</keyword>
<keyword evidence="5" id="KW-1185">Reference proteome</keyword>
<dbReference type="NCBIfam" id="TIGR00254">
    <property type="entry name" value="GGDEF"/>
    <property type="match status" value="1"/>
</dbReference>
<feature type="transmembrane region" description="Helical" evidence="1">
    <location>
        <begin position="100"/>
        <end position="120"/>
    </location>
</feature>
<dbReference type="Proteomes" id="UP000656042">
    <property type="component" value="Unassembled WGS sequence"/>
</dbReference>
<dbReference type="InterPro" id="IPR035919">
    <property type="entry name" value="EAL_sf"/>
</dbReference>
<feature type="transmembrane region" description="Helical" evidence="1">
    <location>
        <begin position="267"/>
        <end position="286"/>
    </location>
</feature>
<dbReference type="InterPro" id="IPR043128">
    <property type="entry name" value="Rev_trsase/Diguanyl_cyclase"/>
</dbReference>
<dbReference type="SMART" id="SM00267">
    <property type="entry name" value="GGDEF"/>
    <property type="match status" value="1"/>
</dbReference>
<dbReference type="SUPFAM" id="SSF55073">
    <property type="entry name" value="Nucleotide cyclase"/>
    <property type="match status" value="1"/>
</dbReference>
<comment type="caution">
    <text evidence="4">The sequence shown here is derived from an EMBL/GenBank/DDBJ whole genome shotgun (WGS) entry which is preliminary data.</text>
</comment>
<dbReference type="PANTHER" id="PTHR44757">
    <property type="entry name" value="DIGUANYLATE CYCLASE DGCP"/>
    <property type="match status" value="1"/>
</dbReference>
<dbReference type="Gene3D" id="3.20.20.450">
    <property type="entry name" value="EAL domain"/>
    <property type="match status" value="1"/>
</dbReference>
<dbReference type="Pfam" id="PF00563">
    <property type="entry name" value="EAL"/>
    <property type="match status" value="1"/>
</dbReference>
<dbReference type="CDD" id="cd01948">
    <property type="entry name" value="EAL"/>
    <property type="match status" value="1"/>
</dbReference>
<feature type="transmembrane region" description="Helical" evidence="1">
    <location>
        <begin position="167"/>
        <end position="189"/>
    </location>
</feature>
<accession>A0A8J3C596</accession>
<organism evidence="4 5">
    <name type="scientific">Mangrovihabitans endophyticus</name>
    <dbReference type="NCBI Taxonomy" id="1751298"/>
    <lineage>
        <taxon>Bacteria</taxon>
        <taxon>Bacillati</taxon>
        <taxon>Actinomycetota</taxon>
        <taxon>Actinomycetes</taxon>
        <taxon>Micromonosporales</taxon>
        <taxon>Micromonosporaceae</taxon>
        <taxon>Mangrovihabitans</taxon>
    </lineage>
</organism>
<dbReference type="InterPro" id="IPR000160">
    <property type="entry name" value="GGDEF_dom"/>
</dbReference>
<sequence length="776" mass="83687">MQHATRRVPLVGGVVLAGTLTWVAVGLVHVWQHPVIGWIPLPFMALLASWACLQASRDTALGAATRRFWRTMAGATALLTAGIVSNAVDALGGDLPSQRLSPLTMGCYLAVLALVLWSLLRLPTWQRSRSDWIRFGLDTCIMLITSGTFVWHFSLRQQAVWREQTDSVLSLVSIVMLAVVSLVTFVKVAFAGAGDIDRRSIHILAVGTAFSAAFGSMTPFFADKPHLSTTLIGVPITAYAVQLAAVQQIRGGAAAPVRRKRPRRINMLPYLAVAATDALLLLAGTGNPIEALVVQTSAVTLTGLVVARQIVVLRDNRRLLTTVDANLVQMREYQERLTHQATHDALTGVANRALFEDELRRMLTDGTACHVVLLDLDDFKTINDRLGHGMGDTLITAISSRLRETVRGEDMVARLGGDEFVILVPDTTPDDLPALLTRVLDAVQCPVDLGGNDVVARVSIGVTASEPGDSPQELLRRSDVAMYAAKAAGGNRWTWFDPIMDQLAEADARLGADLRQAIARDELFLLYQPIVELPGGTPAGMEALLRWRHPEHGLISPDVFIPLAERNGYIVEVGRWVLERACEQAAAWQTAYGQNAPAKVSINISARQLAEPGFVAEVAQTLDRTGVDRRRLMVEVTETAVLSTGSAMDAVRELHDLGLQVALDDFGTGSSSLSLLVDCPVDYLKVDKSFVGGITTANAQAVIVQSLIGVTEGLRIEAVAEGVESAEQAHRLHAAGYRFAQGYHYARPMTADDVTAMLDEAANREPAASEPGAATG</sequence>
<dbReference type="AlphaFoldDB" id="A0A8J3C596"/>
<feature type="transmembrane region" description="Helical" evidence="1">
    <location>
        <begin position="68"/>
        <end position="88"/>
    </location>
</feature>
<evidence type="ECO:0000256" key="1">
    <source>
        <dbReference type="SAM" id="Phobius"/>
    </source>
</evidence>
<feature type="transmembrane region" description="Helical" evidence="1">
    <location>
        <begin position="201"/>
        <end position="221"/>
    </location>
</feature>
<dbReference type="InterPro" id="IPR029787">
    <property type="entry name" value="Nucleotide_cyclase"/>
</dbReference>
<dbReference type="SMART" id="SM00052">
    <property type="entry name" value="EAL"/>
    <property type="match status" value="1"/>
</dbReference>
<dbReference type="EMBL" id="BMMX01000071">
    <property type="protein sequence ID" value="GGL19805.1"/>
    <property type="molecule type" value="Genomic_DNA"/>
</dbReference>
<dbReference type="PROSITE" id="PS50887">
    <property type="entry name" value="GGDEF"/>
    <property type="match status" value="1"/>
</dbReference>
<evidence type="ECO:0000313" key="5">
    <source>
        <dbReference type="Proteomes" id="UP000656042"/>
    </source>
</evidence>
<protein>
    <recommendedName>
        <fullName evidence="6">Diguanylate cyclase (GGDEF) domain-containing protein</fullName>
    </recommendedName>
</protein>
<dbReference type="InterPro" id="IPR001633">
    <property type="entry name" value="EAL_dom"/>
</dbReference>
<dbReference type="PANTHER" id="PTHR44757:SF2">
    <property type="entry name" value="BIOFILM ARCHITECTURE MAINTENANCE PROTEIN MBAA"/>
    <property type="match status" value="1"/>
</dbReference>